<dbReference type="Pfam" id="PF07690">
    <property type="entry name" value="MFS_1"/>
    <property type="match status" value="1"/>
</dbReference>
<dbReference type="InParanoid" id="A0A316VAQ0"/>
<keyword evidence="9" id="KW-1185">Reference proteome</keyword>
<dbReference type="EMBL" id="KZ819604">
    <property type="protein sequence ID" value="PWN33273.1"/>
    <property type="molecule type" value="Genomic_DNA"/>
</dbReference>
<feature type="transmembrane region" description="Helical" evidence="6">
    <location>
        <begin position="265"/>
        <end position="285"/>
    </location>
</feature>
<dbReference type="PANTHER" id="PTHR23502:SF60">
    <property type="entry name" value="MAJOR FACILITATOR SUPERFAMILY (MFS) PROFILE DOMAIN-CONTAINING PROTEIN-RELATED"/>
    <property type="match status" value="1"/>
</dbReference>
<proteinExistence type="predicted"/>
<dbReference type="InterPro" id="IPR005829">
    <property type="entry name" value="Sugar_transporter_CS"/>
</dbReference>
<name>A0A316VAQ0_9BASI</name>
<feature type="transmembrane region" description="Helical" evidence="6">
    <location>
        <begin position="536"/>
        <end position="556"/>
    </location>
</feature>
<feature type="transmembrane region" description="Helical" evidence="6">
    <location>
        <begin position="291"/>
        <end position="315"/>
    </location>
</feature>
<dbReference type="GO" id="GO:0005886">
    <property type="term" value="C:plasma membrane"/>
    <property type="evidence" value="ECO:0007669"/>
    <property type="project" value="TreeGrafter"/>
</dbReference>
<dbReference type="GO" id="GO:0022857">
    <property type="term" value="F:transmembrane transporter activity"/>
    <property type="evidence" value="ECO:0007669"/>
    <property type="project" value="InterPro"/>
</dbReference>
<dbReference type="PROSITE" id="PS00216">
    <property type="entry name" value="SUGAR_TRANSPORT_1"/>
    <property type="match status" value="1"/>
</dbReference>
<reference evidence="8 9" key="1">
    <citation type="journal article" date="2018" name="Mol. Biol. Evol.">
        <title>Broad Genomic Sampling Reveals a Smut Pathogenic Ancestry of the Fungal Clade Ustilaginomycotina.</title>
        <authorList>
            <person name="Kijpornyongpan T."/>
            <person name="Mondo S.J."/>
            <person name="Barry K."/>
            <person name="Sandor L."/>
            <person name="Lee J."/>
            <person name="Lipzen A."/>
            <person name="Pangilinan J."/>
            <person name="LaButti K."/>
            <person name="Hainaut M."/>
            <person name="Henrissat B."/>
            <person name="Grigoriev I.V."/>
            <person name="Spatafora J.W."/>
            <person name="Aime M.C."/>
        </authorList>
    </citation>
    <scope>NUCLEOTIDE SEQUENCE [LARGE SCALE GENOMIC DNA]</scope>
    <source>
        <strain evidence="8 9">MCA 3882</strain>
    </source>
</reference>
<dbReference type="FunCoup" id="A0A316VAQ0">
    <property type="interactions" value="6"/>
</dbReference>
<sequence length="641" mass="70313">MADQGKKEVANTPFKSPTYHPASTSTNPTTRKSSHRRPNSRGSLSLSRTASHLEVYDAETRSVDGEFGGHSRSRHEDYPHLHHSDSRISTKQQSKEGLGEYEKRDRLQRAEDQEILADVQSGHSGESVLETYEGDRVGQQSPHSDGEQSTNDSSHLEKGKVDEKDDGEEEHHDDDLVTWDSPESMENPRNWTLHRRWAVIAIVSSYTFLSPLSSSMIAPALPLISQQFNITSTVEESLMLSVFVLAYAIGPMLLGPLSEMFGRRLVLQISNLFFIAFTVACAVAQNRIQLSIFRFFAGLGGSAPLSIGGGTVSDLMAPDERGTAMSVYSLGPLLGPAIGPIIGGWVVERTGNWRWIFGIACIAAGVTAAIGVMILPETYAPRILAIKARKLRKETGNPKLHTIFDRKGTTFITRLEHNMIRPFIMITTQPIIIILSLYMMIMYGTMYLVLTTFESVFRTVYHESTGIASLNYISLALGFTCGGQIGGRMIDRFYKKLREKNGGKGIPEFKLPVMMATCWCLPAGLIIYGWSAQYAVHWIVPNIGAVLLAIGMLTNFQCIQNYAVDSFGLISASALAALVFLRSLAGFALPLAGPTMYAKLGYGWGNTVLAFISAAVGIPAPFLLFKLGPALRKASKYAKEG</sequence>
<keyword evidence="2 6" id="KW-0812">Transmembrane</keyword>
<keyword evidence="3 6" id="KW-1133">Transmembrane helix</keyword>
<evidence type="ECO:0000256" key="4">
    <source>
        <dbReference type="ARBA" id="ARBA00023136"/>
    </source>
</evidence>
<dbReference type="InterPro" id="IPR020846">
    <property type="entry name" value="MFS_dom"/>
</dbReference>
<dbReference type="RefSeq" id="XP_025353575.1">
    <property type="nucleotide sequence ID" value="XM_025499007.1"/>
</dbReference>
<dbReference type="Gene3D" id="1.20.1250.20">
    <property type="entry name" value="MFS general substrate transporter like domains"/>
    <property type="match status" value="1"/>
</dbReference>
<evidence type="ECO:0000313" key="8">
    <source>
        <dbReference type="EMBL" id="PWN33273.1"/>
    </source>
</evidence>
<feature type="compositionally biased region" description="Basic and acidic residues" evidence="5">
    <location>
        <begin position="54"/>
        <end position="107"/>
    </location>
</feature>
<feature type="transmembrane region" description="Helical" evidence="6">
    <location>
        <begin position="568"/>
        <end position="592"/>
    </location>
</feature>
<keyword evidence="4 6" id="KW-0472">Membrane</keyword>
<feature type="domain" description="Major facilitator superfamily (MFS) profile" evidence="7">
    <location>
        <begin position="199"/>
        <end position="632"/>
    </location>
</feature>
<gene>
    <name evidence="8" type="ORF">FA14DRAFT_161204</name>
</gene>
<evidence type="ECO:0000256" key="1">
    <source>
        <dbReference type="ARBA" id="ARBA00004141"/>
    </source>
</evidence>
<accession>A0A316VAQ0</accession>
<dbReference type="CDD" id="cd17323">
    <property type="entry name" value="MFS_Tpo1_MDR_like"/>
    <property type="match status" value="1"/>
</dbReference>
<feature type="transmembrane region" description="Helical" evidence="6">
    <location>
        <begin position="238"/>
        <end position="258"/>
    </location>
</feature>
<dbReference type="InterPro" id="IPR011701">
    <property type="entry name" value="MFS"/>
</dbReference>
<evidence type="ECO:0000256" key="3">
    <source>
        <dbReference type="ARBA" id="ARBA00022989"/>
    </source>
</evidence>
<feature type="transmembrane region" description="Helical" evidence="6">
    <location>
        <begin position="511"/>
        <end position="530"/>
    </location>
</feature>
<evidence type="ECO:0000259" key="7">
    <source>
        <dbReference type="PROSITE" id="PS50850"/>
    </source>
</evidence>
<dbReference type="InterPro" id="IPR036259">
    <property type="entry name" value="MFS_trans_sf"/>
</dbReference>
<feature type="compositionally biased region" description="Polar residues" evidence="5">
    <location>
        <begin position="40"/>
        <end position="50"/>
    </location>
</feature>
<dbReference type="PANTHER" id="PTHR23502">
    <property type="entry name" value="MAJOR FACILITATOR SUPERFAMILY"/>
    <property type="match status" value="1"/>
</dbReference>
<dbReference type="OrthoDB" id="6770063at2759"/>
<protein>
    <submittedName>
        <fullName evidence="8">MFS general substrate transporter</fullName>
    </submittedName>
</protein>
<dbReference type="FunFam" id="1.20.1250.20:FF:000011">
    <property type="entry name" value="MFS multidrug transporter, putative"/>
    <property type="match status" value="1"/>
</dbReference>
<feature type="compositionally biased region" description="Polar residues" evidence="5">
    <location>
        <begin position="21"/>
        <end position="31"/>
    </location>
</feature>
<evidence type="ECO:0000256" key="2">
    <source>
        <dbReference type="ARBA" id="ARBA00022692"/>
    </source>
</evidence>
<feature type="transmembrane region" description="Helical" evidence="6">
    <location>
        <begin position="197"/>
        <end position="218"/>
    </location>
</feature>
<evidence type="ECO:0000313" key="9">
    <source>
        <dbReference type="Proteomes" id="UP000245771"/>
    </source>
</evidence>
<dbReference type="AlphaFoldDB" id="A0A316VAQ0"/>
<feature type="transmembrane region" description="Helical" evidence="6">
    <location>
        <begin position="327"/>
        <end position="347"/>
    </location>
</feature>
<feature type="region of interest" description="Disordered" evidence="5">
    <location>
        <begin position="134"/>
        <end position="184"/>
    </location>
</feature>
<dbReference type="GO" id="GO:0042908">
    <property type="term" value="P:xenobiotic transport"/>
    <property type="evidence" value="ECO:0007669"/>
    <property type="project" value="UniProtKB-ARBA"/>
</dbReference>
<dbReference type="PROSITE" id="PS50850">
    <property type="entry name" value="MFS"/>
    <property type="match status" value="1"/>
</dbReference>
<dbReference type="GO" id="GO:0140115">
    <property type="term" value="P:export across plasma membrane"/>
    <property type="evidence" value="ECO:0007669"/>
    <property type="project" value="UniProtKB-ARBA"/>
</dbReference>
<feature type="transmembrane region" description="Helical" evidence="6">
    <location>
        <begin position="604"/>
        <end position="625"/>
    </location>
</feature>
<dbReference type="STRING" id="1280837.A0A316VAQ0"/>
<dbReference type="GeneID" id="37020788"/>
<feature type="compositionally biased region" description="Basic and acidic residues" evidence="5">
    <location>
        <begin position="154"/>
        <end position="175"/>
    </location>
</feature>
<organism evidence="8 9">
    <name type="scientific">Meira miltonrushii</name>
    <dbReference type="NCBI Taxonomy" id="1280837"/>
    <lineage>
        <taxon>Eukaryota</taxon>
        <taxon>Fungi</taxon>
        <taxon>Dikarya</taxon>
        <taxon>Basidiomycota</taxon>
        <taxon>Ustilaginomycotina</taxon>
        <taxon>Exobasidiomycetes</taxon>
        <taxon>Exobasidiales</taxon>
        <taxon>Brachybasidiaceae</taxon>
        <taxon>Meira</taxon>
    </lineage>
</organism>
<dbReference type="Proteomes" id="UP000245771">
    <property type="component" value="Unassembled WGS sequence"/>
</dbReference>
<feature type="transmembrane region" description="Helical" evidence="6">
    <location>
        <begin position="353"/>
        <end position="375"/>
    </location>
</feature>
<evidence type="ECO:0000256" key="5">
    <source>
        <dbReference type="SAM" id="MobiDB-lite"/>
    </source>
</evidence>
<evidence type="ECO:0000256" key="6">
    <source>
        <dbReference type="SAM" id="Phobius"/>
    </source>
</evidence>
<feature type="transmembrane region" description="Helical" evidence="6">
    <location>
        <begin position="470"/>
        <end position="490"/>
    </location>
</feature>
<feature type="compositionally biased region" description="Polar residues" evidence="5">
    <location>
        <begin position="138"/>
        <end position="153"/>
    </location>
</feature>
<feature type="transmembrane region" description="Helical" evidence="6">
    <location>
        <begin position="423"/>
        <end position="450"/>
    </location>
</feature>
<feature type="region of interest" description="Disordered" evidence="5">
    <location>
        <begin position="1"/>
        <end position="107"/>
    </location>
</feature>
<dbReference type="SUPFAM" id="SSF103473">
    <property type="entry name" value="MFS general substrate transporter"/>
    <property type="match status" value="1"/>
</dbReference>
<comment type="subcellular location">
    <subcellularLocation>
        <location evidence="1">Membrane</location>
        <topology evidence="1">Multi-pass membrane protein</topology>
    </subcellularLocation>
</comment>